<organism evidence="4 5">
    <name type="scientific">Brevibacillus laterosporus LMG 15441</name>
    <dbReference type="NCBI Taxonomy" id="1042163"/>
    <lineage>
        <taxon>Bacteria</taxon>
        <taxon>Bacillati</taxon>
        <taxon>Bacillota</taxon>
        <taxon>Bacilli</taxon>
        <taxon>Bacillales</taxon>
        <taxon>Paenibacillaceae</taxon>
        <taxon>Brevibacillus</taxon>
    </lineage>
</organism>
<dbReference type="PANTHER" id="PTHR30363:SF44">
    <property type="entry name" value="AGA OPERON TRANSCRIPTIONAL REPRESSOR-RELATED"/>
    <property type="match status" value="1"/>
</dbReference>
<accession>A0A075R8X9</accession>
<dbReference type="Gene3D" id="1.10.10.10">
    <property type="entry name" value="Winged helix-like DNA-binding domain superfamily/Winged helix DNA-binding domain"/>
    <property type="match status" value="1"/>
</dbReference>
<evidence type="ECO:0000259" key="3">
    <source>
        <dbReference type="PROSITE" id="PS51000"/>
    </source>
</evidence>
<dbReference type="SMART" id="SM00420">
    <property type="entry name" value="HTH_DEOR"/>
    <property type="match status" value="1"/>
</dbReference>
<sequence length="263" mass="30320">MSLVGEERKELILELLQQEGKVKTTELVEKLQVSSESVRRYLEELEQEQRLRRVYGGAVKVSGDIELLSYKDDSEVCYSSVKDIAQVAANLVQHGESVALDDGIISLYMLPYLLEKQDVTIITCSVRLLQAFFLQEKKDEFTGDIYFLGGKVHQKHARVCGLMTEKMMEYFHADKAFLCVDGLSLQKGMSHHDAERAFLVRKFMENSKECIVLCDQDKLELQTFYKIADIKDIQTVICDSEIPEEWADKYQEWQVQWVNASRV</sequence>
<reference evidence="4 5" key="1">
    <citation type="journal article" date="2011" name="J. Bacteriol.">
        <title>Genome sequence of Brevibacillus laterosporus LMG 15441, a pathogen of invertebrates.</title>
        <authorList>
            <person name="Djukic M."/>
            <person name="Poehlein A."/>
            <person name="Thurmer A."/>
            <person name="Daniel R."/>
        </authorList>
    </citation>
    <scope>NUCLEOTIDE SEQUENCE [LARGE SCALE GENOMIC DNA]</scope>
    <source>
        <strain evidence="4 5">LMG 15441</strain>
    </source>
</reference>
<dbReference type="InterPro" id="IPR036390">
    <property type="entry name" value="WH_DNA-bd_sf"/>
</dbReference>
<keyword evidence="1" id="KW-0805">Transcription regulation</keyword>
<dbReference type="Proteomes" id="UP000005850">
    <property type="component" value="Chromosome"/>
</dbReference>
<dbReference type="InterPro" id="IPR001034">
    <property type="entry name" value="DeoR_HTH"/>
</dbReference>
<dbReference type="PROSITE" id="PS51000">
    <property type="entry name" value="HTH_DEOR_2"/>
    <property type="match status" value="1"/>
</dbReference>
<dbReference type="PRINTS" id="PR00037">
    <property type="entry name" value="HTHLACR"/>
</dbReference>
<dbReference type="HOGENOM" id="CLU_060699_1_4_9"/>
<evidence type="ECO:0000313" key="4">
    <source>
        <dbReference type="EMBL" id="AIG28299.1"/>
    </source>
</evidence>
<dbReference type="PANTHER" id="PTHR30363">
    <property type="entry name" value="HTH-TYPE TRANSCRIPTIONAL REGULATOR SRLR-RELATED"/>
    <property type="match status" value="1"/>
</dbReference>
<dbReference type="InterPro" id="IPR014036">
    <property type="entry name" value="DeoR-like_C"/>
</dbReference>
<dbReference type="SUPFAM" id="SSF46785">
    <property type="entry name" value="Winged helix' DNA-binding domain"/>
    <property type="match status" value="1"/>
</dbReference>
<dbReference type="SUPFAM" id="SSF100950">
    <property type="entry name" value="NagB/RpiA/CoA transferase-like"/>
    <property type="match status" value="1"/>
</dbReference>
<gene>
    <name evidence="4" type="primary">glcR_2</name>
    <name evidence="4" type="ORF">BRLA_c040220</name>
</gene>
<dbReference type="EMBL" id="CP007806">
    <property type="protein sequence ID" value="AIG28299.1"/>
    <property type="molecule type" value="Genomic_DNA"/>
</dbReference>
<evidence type="ECO:0000313" key="5">
    <source>
        <dbReference type="Proteomes" id="UP000005850"/>
    </source>
</evidence>
<dbReference type="GO" id="GO:0003700">
    <property type="term" value="F:DNA-binding transcription factor activity"/>
    <property type="evidence" value="ECO:0007669"/>
    <property type="project" value="InterPro"/>
</dbReference>
<dbReference type="AlphaFoldDB" id="A0A075R8X9"/>
<evidence type="ECO:0000256" key="1">
    <source>
        <dbReference type="ARBA" id="ARBA00023015"/>
    </source>
</evidence>
<keyword evidence="5" id="KW-1185">Reference proteome</keyword>
<dbReference type="RefSeq" id="WP_003334712.1">
    <property type="nucleotide sequence ID" value="NZ_CP007806.1"/>
</dbReference>
<proteinExistence type="predicted"/>
<dbReference type="eggNOG" id="COG1349">
    <property type="taxonomic scope" value="Bacteria"/>
</dbReference>
<dbReference type="Pfam" id="PF00455">
    <property type="entry name" value="DeoRC"/>
    <property type="match status" value="1"/>
</dbReference>
<protein>
    <submittedName>
        <fullName evidence="4">HTH-type transcriptional repressor GlcR</fullName>
    </submittedName>
</protein>
<dbReference type="InterPro" id="IPR037171">
    <property type="entry name" value="NagB/RpiA_transferase-like"/>
</dbReference>
<dbReference type="KEGG" id="blr:BRLA_c040220"/>
<dbReference type="SMART" id="SM01134">
    <property type="entry name" value="DeoRC"/>
    <property type="match status" value="1"/>
</dbReference>
<dbReference type="STRING" id="1042163.BRLA_c040220"/>
<feature type="domain" description="HTH deoR-type" evidence="3">
    <location>
        <begin position="5"/>
        <end position="60"/>
    </location>
</feature>
<keyword evidence="2" id="KW-0804">Transcription</keyword>
<dbReference type="InterPro" id="IPR050313">
    <property type="entry name" value="Carb_Metab_HTH_regulators"/>
</dbReference>
<dbReference type="Pfam" id="PF08220">
    <property type="entry name" value="HTH_DeoR"/>
    <property type="match status" value="1"/>
</dbReference>
<name>A0A075R8X9_BRELA</name>
<evidence type="ECO:0000256" key="2">
    <source>
        <dbReference type="ARBA" id="ARBA00023163"/>
    </source>
</evidence>
<dbReference type="InterPro" id="IPR036388">
    <property type="entry name" value="WH-like_DNA-bd_sf"/>
</dbReference>